<proteinExistence type="predicted"/>
<accession>A0A4E0QYT2</accession>
<protein>
    <submittedName>
        <fullName evidence="1">Uncharacterized protein</fullName>
    </submittedName>
</protein>
<evidence type="ECO:0000313" key="2">
    <source>
        <dbReference type="Proteomes" id="UP000230066"/>
    </source>
</evidence>
<reference evidence="1" key="1">
    <citation type="submission" date="2019-03" db="EMBL/GenBank/DDBJ databases">
        <title>Improved annotation for the trematode Fasciola hepatica.</title>
        <authorList>
            <person name="Choi Y.-J."/>
            <person name="Martin J."/>
            <person name="Mitreva M."/>
        </authorList>
    </citation>
    <scope>NUCLEOTIDE SEQUENCE [LARGE SCALE GENOMIC DNA]</scope>
</reference>
<feature type="non-terminal residue" evidence="1">
    <location>
        <position position="1"/>
    </location>
</feature>
<name>A0A4E0QYT2_FASHE</name>
<dbReference type="Proteomes" id="UP000230066">
    <property type="component" value="Unassembled WGS sequence"/>
</dbReference>
<evidence type="ECO:0000313" key="1">
    <source>
        <dbReference type="EMBL" id="THD18451.1"/>
    </source>
</evidence>
<comment type="caution">
    <text evidence="1">The sequence shown here is derived from an EMBL/GenBank/DDBJ whole genome shotgun (WGS) entry which is preliminary data.</text>
</comment>
<gene>
    <name evidence="1" type="ORF">D915_010934</name>
</gene>
<keyword evidence="2" id="KW-1185">Reference proteome</keyword>
<dbReference type="AlphaFoldDB" id="A0A4E0QYT2"/>
<sequence length="139" mass="15528">GSRPCGLFCWLTRLGHNPKFGEYQTYQFDKSYLTKTRSEDDSSSNLDELNAVNLSYRIGFRRFGCPVRSGLRCTVSEGVQLTNASIGEIGYGVKCPNALSRPTMFSIGRKLVDLNLGDLCGTGNEDSWVRYSVYTITFN</sequence>
<organism evidence="1 2">
    <name type="scientific">Fasciola hepatica</name>
    <name type="common">Liver fluke</name>
    <dbReference type="NCBI Taxonomy" id="6192"/>
    <lineage>
        <taxon>Eukaryota</taxon>
        <taxon>Metazoa</taxon>
        <taxon>Spiralia</taxon>
        <taxon>Lophotrochozoa</taxon>
        <taxon>Platyhelminthes</taxon>
        <taxon>Trematoda</taxon>
        <taxon>Digenea</taxon>
        <taxon>Plagiorchiida</taxon>
        <taxon>Echinostomata</taxon>
        <taxon>Echinostomatoidea</taxon>
        <taxon>Fasciolidae</taxon>
        <taxon>Fasciola</taxon>
    </lineage>
</organism>
<dbReference type="EMBL" id="JXXN02011522">
    <property type="protein sequence ID" value="THD18451.1"/>
    <property type="molecule type" value="Genomic_DNA"/>
</dbReference>